<protein>
    <submittedName>
        <fullName evidence="1">Uncharacterized protein</fullName>
    </submittedName>
</protein>
<name>A0AAF1A0A5_SOLVR</name>
<reference evidence="1" key="1">
    <citation type="submission" date="2023-08" db="EMBL/GenBank/DDBJ databases">
        <title>A de novo genome assembly of Solanum verrucosum Schlechtendal, a Mexican diploid species geographically isolated from the other diploid A-genome species in potato relatives.</title>
        <authorList>
            <person name="Hosaka K."/>
        </authorList>
    </citation>
    <scope>NUCLEOTIDE SEQUENCE</scope>
    <source>
        <tissue evidence="1">Young leaves</tissue>
    </source>
</reference>
<keyword evidence="2" id="KW-1185">Reference proteome</keyword>
<organism evidence="1 2">
    <name type="scientific">Solanum verrucosum</name>
    <dbReference type="NCBI Taxonomy" id="315347"/>
    <lineage>
        <taxon>Eukaryota</taxon>
        <taxon>Viridiplantae</taxon>
        <taxon>Streptophyta</taxon>
        <taxon>Embryophyta</taxon>
        <taxon>Tracheophyta</taxon>
        <taxon>Spermatophyta</taxon>
        <taxon>Magnoliopsida</taxon>
        <taxon>eudicotyledons</taxon>
        <taxon>Gunneridae</taxon>
        <taxon>Pentapetalae</taxon>
        <taxon>asterids</taxon>
        <taxon>lamiids</taxon>
        <taxon>Solanales</taxon>
        <taxon>Solanaceae</taxon>
        <taxon>Solanoideae</taxon>
        <taxon>Solaneae</taxon>
        <taxon>Solanum</taxon>
    </lineage>
</organism>
<gene>
    <name evidence="1" type="ORF">MTR67_049130</name>
</gene>
<sequence length="84" mass="9283">MYSSSGTFSSLKFDVSFINKHYAEGAQDLASMTGAPPVIEQREEQHDPLAVPDVDRLNNAYLAVHASTILGRPLWQRTSSFSQV</sequence>
<dbReference type="Proteomes" id="UP001234989">
    <property type="component" value="Chromosome 11"/>
</dbReference>
<dbReference type="EMBL" id="CP133622">
    <property type="protein sequence ID" value="WMV55745.1"/>
    <property type="molecule type" value="Genomic_DNA"/>
</dbReference>
<evidence type="ECO:0000313" key="1">
    <source>
        <dbReference type="EMBL" id="WMV55745.1"/>
    </source>
</evidence>
<proteinExistence type="predicted"/>
<evidence type="ECO:0000313" key="2">
    <source>
        <dbReference type="Proteomes" id="UP001234989"/>
    </source>
</evidence>
<dbReference type="AlphaFoldDB" id="A0AAF1A0A5"/>
<accession>A0AAF1A0A5</accession>